<feature type="compositionally biased region" description="Low complexity" evidence="12">
    <location>
        <begin position="639"/>
        <end position="652"/>
    </location>
</feature>
<dbReference type="Proteomes" id="UP001485043">
    <property type="component" value="Unassembled WGS sequence"/>
</dbReference>
<feature type="compositionally biased region" description="Polar residues" evidence="12">
    <location>
        <begin position="671"/>
        <end position="684"/>
    </location>
</feature>
<evidence type="ECO:0000256" key="3">
    <source>
        <dbReference type="ARBA" id="ARBA00022538"/>
    </source>
</evidence>
<reference evidence="14 15" key="1">
    <citation type="journal article" date="2024" name="Nat. Commun.">
        <title>Phylogenomics reveals the evolutionary origins of lichenization in chlorophyte algae.</title>
        <authorList>
            <person name="Puginier C."/>
            <person name="Libourel C."/>
            <person name="Otte J."/>
            <person name="Skaloud P."/>
            <person name="Haon M."/>
            <person name="Grisel S."/>
            <person name="Petersen M."/>
            <person name="Berrin J.G."/>
            <person name="Delaux P.M."/>
            <person name="Dal Grande F."/>
            <person name="Keller J."/>
        </authorList>
    </citation>
    <scope>NUCLEOTIDE SEQUENCE [LARGE SCALE GENOMIC DNA]</scope>
    <source>
        <strain evidence="14 15">SAG 2523</strain>
    </source>
</reference>
<protein>
    <recommendedName>
        <fullName evidence="13">Inward rectifier potassium channel C-terminal domain-containing protein</fullName>
    </recommendedName>
</protein>
<dbReference type="GO" id="GO:0034765">
    <property type="term" value="P:regulation of monoatomic ion transmembrane transport"/>
    <property type="evidence" value="ECO:0007669"/>
    <property type="project" value="TreeGrafter"/>
</dbReference>
<evidence type="ECO:0000256" key="4">
    <source>
        <dbReference type="ARBA" id="ARBA00022692"/>
    </source>
</evidence>
<evidence type="ECO:0000256" key="7">
    <source>
        <dbReference type="ARBA" id="ARBA00022989"/>
    </source>
</evidence>
<evidence type="ECO:0000256" key="10">
    <source>
        <dbReference type="ARBA" id="ARBA00023303"/>
    </source>
</evidence>
<keyword evidence="10 11" id="KW-0407">Ion channel</keyword>
<comment type="similarity">
    <text evidence="11">Belongs to the inward rectifier-type potassium channel (TC 1.A.2.1) family.</text>
</comment>
<dbReference type="PANTHER" id="PTHR11767:SF102">
    <property type="entry name" value="INWARDLY RECTIFYING POTASSIUM CHANNEL 1, ISOFORM F"/>
    <property type="match status" value="1"/>
</dbReference>
<feature type="compositionally biased region" description="Polar residues" evidence="12">
    <location>
        <begin position="546"/>
        <end position="555"/>
    </location>
</feature>
<dbReference type="InterPro" id="IPR013518">
    <property type="entry name" value="K_chnl_inward-rec_Kir_cyto"/>
</dbReference>
<proteinExistence type="inferred from homology"/>
<keyword evidence="15" id="KW-1185">Reference proteome</keyword>
<organism evidence="14 15">
    <name type="scientific">Apatococcus fuscideae</name>
    <dbReference type="NCBI Taxonomy" id="2026836"/>
    <lineage>
        <taxon>Eukaryota</taxon>
        <taxon>Viridiplantae</taxon>
        <taxon>Chlorophyta</taxon>
        <taxon>core chlorophytes</taxon>
        <taxon>Trebouxiophyceae</taxon>
        <taxon>Chlorellales</taxon>
        <taxon>Chlorellaceae</taxon>
        <taxon>Apatococcus</taxon>
    </lineage>
</organism>
<keyword evidence="2 11" id="KW-0813">Transport</keyword>
<comment type="subcellular location">
    <subcellularLocation>
        <location evidence="1 11">Membrane</location>
        <topology evidence="1 11">Multi-pass membrane protein</topology>
    </subcellularLocation>
</comment>
<evidence type="ECO:0000256" key="8">
    <source>
        <dbReference type="ARBA" id="ARBA00023065"/>
    </source>
</evidence>
<dbReference type="GO" id="GO:0005242">
    <property type="term" value="F:inward rectifier potassium channel activity"/>
    <property type="evidence" value="ECO:0007669"/>
    <property type="project" value="InterPro"/>
</dbReference>
<feature type="domain" description="Inward rectifier potassium channel C-terminal" evidence="13">
    <location>
        <begin position="9"/>
        <end position="136"/>
    </location>
</feature>
<evidence type="ECO:0000256" key="11">
    <source>
        <dbReference type="RuleBase" id="RU003822"/>
    </source>
</evidence>
<keyword evidence="7" id="KW-1133">Transmembrane helix</keyword>
<comment type="caution">
    <text evidence="14">The sequence shown here is derived from an EMBL/GenBank/DDBJ whole genome shotgun (WGS) entry which is preliminary data.</text>
</comment>
<evidence type="ECO:0000313" key="15">
    <source>
        <dbReference type="Proteomes" id="UP001485043"/>
    </source>
</evidence>
<keyword evidence="4 11" id="KW-0812">Transmembrane</keyword>
<name>A0AAW1RUK1_9CHLO</name>
<dbReference type="GO" id="GO:1990573">
    <property type="term" value="P:potassium ion import across plasma membrane"/>
    <property type="evidence" value="ECO:0007669"/>
    <property type="project" value="TreeGrafter"/>
</dbReference>
<dbReference type="SUPFAM" id="SSF81296">
    <property type="entry name" value="E set domains"/>
    <property type="match status" value="2"/>
</dbReference>
<dbReference type="GO" id="GO:0005886">
    <property type="term" value="C:plasma membrane"/>
    <property type="evidence" value="ECO:0007669"/>
    <property type="project" value="TreeGrafter"/>
</dbReference>
<keyword evidence="3 11" id="KW-0633">Potassium transport</keyword>
<evidence type="ECO:0000259" key="13">
    <source>
        <dbReference type="Pfam" id="PF17655"/>
    </source>
</evidence>
<dbReference type="PRINTS" id="PR01320">
    <property type="entry name" value="KIRCHANNEL"/>
</dbReference>
<keyword evidence="5 11" id="KW-0851">Voltage-gated channel</keyword>
<accession>A0AAW1RUK1</accession>
<evidence type="ECO:0000256" key="12">
    <source>
        <dbReference type="SAM" id="MobiDB-lite"/>
    </source>
</evidence>
<dbReference type="Pfam" id="PF17655">
    <property type="entry name" value="IRK_C"/>
    <property type="match status" value="2"/>
</dbReference>
<dbReference type="AlphaFoldDB" id="A0AAW1RUK1"/>
<dbReference type="Gene3D" id="2.60.40.1400">
    <property type="entry name" value="G protein-activated inward rectifier potassium channel 1"/>
    <property type="match status" value="2"/>
</dbReference>
<keyword evidence="9" id="KW-0472">Membrane</keyword>
<dbReference type="EMBL" id="JALJOV010001953">
    <property type="protein sequence ID" value="KAK9837394.1"/>
    <property type="molecule type" value="Genomic_DNA"/>
</dbReference>
<dbReference type="InterPro" id="IPR014756">
    <property type="entry name" value="Ig_E-set"/>
</dbReference>
<dbReference type="GO" id="GO:0034702">
    <property type="term" value="C:monoatomic ion channel complex"/>
    <property type="evidence" value="ECO:0007669"/>
    <property type="project" value="UniProtKB-KW"/>
</dbReference>
<keyword evidence="6 11" id="KW-0630">Potassium</keyword>
<dbReference type="InterPro" id="IPR041647">
    <property type="entry name" value="IRK_C"/>
</dbReference>
<evidence type="ECO:0000313" key="14">
    <source>
        <dbReference type="EMBL" id="KAK9837394.1"/>
    </source>
</evidence>
<evidence type="ECO:0000256" key="2">
    <source>
        <dbReference type="ARBA" id="ARBA00022448"/>
    </source>
</evidence>
<feature type="domain" description="Inward rectifier potassium channel C-terminal" evidence="13">
    <location>
        <begin position="181"/>
        <end position="340"/>
    </location>
</feature>
<evidence type="ECO:0000256" key="5">
    <source>
        <dbReference type="ARBA" id="ARBA00022882"/>
    </source>
</evidence>
<feature type="compositionally biased region" description="Polar residues" evidence="12">
    <location>
        <begin position="435"/>
        <end position="445"/>
    </location>
</feature>
<sequence>MHGGGWQVVEPKVKAYLYTWGAGRTTAEGEFIPVRIEDLDIGYIDTMLILPLIIEHTIDERSPLCGHTHDSLMAVAAEIVVTFEGTTEFGNPFMARQSYLPSEIHWGHEFKKIVLPPKPNDTRYIVDVSQFHEVEAHAAIKADTPSKTSRLVVANALRTVPFPLLGENTLVLSDTMCLAPDENGHLSVMFRVGDTYGGNQFVDVSVRAYIYRWRPKLKGTCGIPDDFEVKLLETGYSTGEDHLFLWLPVVCKHVIDDESPLRSWRTPGGFERDHSSAIAVVVEGWMYSNSQERMRLRIYNVKNNVRPAHGFAAMVTPPHETPELKPRIDWSKFHHLRPLSAAAQKKDEQELARQVVADDGLTTGYGGMDDHPLVVPMGASGMMGEAMSTPGSGRGRPSAAPTAFQDTSDRDESTHTWDSARASNRAQEAMGPLHATQQDASCTHTSHGDVPAPSDSSRHAPLPSVHPSPFIDGHQQVESAHGPPIYTGQSLHPDADAARPLHAAYADQSSERESNGHAQARAWGSGSAPLDPARHSENGPGLGKGSQASMLSPTIQEGFMYPQEGYGHPPLDADEIHGTAVGSYSSTPEANALAMMPHEDPTSTFRKRTRGRPRVTFQETKDMWGSQEVQPDSGRRSGSFSPSMQQQEQEPSTGQETQRISRAQTRLHRLFSTSSNQNPDNLPV</sequence>
<dbReference type="InterPro" id="IPR016449">
    <property type="entry name" value="K_chnl_inward-rec_Kir"/>
</dbReference>
<evidence type="ECO:0000256" key="9">
    <source>
        <dbReference type="ARBA" id="ARBA00023136"/>
    </source>
</evidence>
<evidence type="ECO:0000256" key="6">
    <source>
        <dbReference type="ARBA" id="ARBA00022958"/>
    </source>
</evidence>
<evidence type="ECO:0000256" key="1">
    <source>
        <dbReference type="ARBA" id="ARBA00004141"/>
    </source>
</evidence>
<dbReference type="PANTHER" id="PTHR11767">
    <property type="entry name" value="INWARD RECTIFIER POTASSIUM CHANNEL"/>
    <property type="match status" value="1"/>
</dbReference>
<keyword evidence="8 11" id="KW-0406">Ion transport</keyword>
<feature type="region of interest" description="Disordered" evidence="12">
    <location>
        <begin position="377"/>
        <end position="418"/>
    </location>
</feature>
<feature type="compositionally biased region" description="Polar residues" evidence="12">
    <location>
        <begin position="653"/>
        <end position="664"/>
    </location>
</feature>
<gene>
    <name evidence="14" type="ORF">WJX84_010244</name>
</gene>
<feature type="compositionally biased region" description="Low complexity" evidence="12">
    <location>
        <begin position="377"/>
        <end position="388"/>
    </location>
</feature>
<feature type="region of interest" description="Disordered" evidence="12">
    <location>
        <begin position="430"/>
        <end position="684"/>
    </location>
</feature>